<accession>A0A9N9W010</accession>
<evidence type="ECO:0000256" key="1">
    <source>
        <dbReference type="SAM" id="MobiDB-lite"/>
    </source>
</evidence>
<evidence type="ECO:0008006" key="4">
    <source>
        <dbReference type="Google" id="ProtNLM"/>
    </source>
</evidence>
<dbReference type="AlphaFoldDB" id="A0A9N9W010"/>
<dbReference type="OrthoDB" id="5958943at2759"/>
<name>A0A9N9W010_9HYPO</name>
<proteinExistence type="predicted"/>
<sequence>MGHHGPSPDMTTDMRVDHWCEQFFRQGFGIVFERLVGNYGCPLVNNLSDSWDNSATIFYDLDSLLEEQFSNETSGSGNQGVPSRRKLQKEQASESMRLSMRSFAVCWLPVVFEGSSTTGDCEQWAEIFRTHWRATRRHMVKAMNQISYQSIFALYLFGQTPIPIGISEDERLDGLSGMMCIHAALKNIQQLRSRLRSRAFDSSAERFVTGPQPDTRHLTLTSTYIELENRVFWAAVAWDTEHSLICNVRSSLSTGIRGACREPAWILARGFLRDSFHPDSEKWRREDFEITDEIAKRIVSATGVCRLYVWRTIASLKEALIEGVDEDSVQHGSDAVLDGLKTFKHTIQPALNNCEKWLQYLSQETRLAWFGAVLHYYLGILIIVDALDTAARADLLEQYSDYGMNAERELFNTLKFGLENQYCISCSEREVDVFQGSSKPTSTKTKASLIAIDPYPHYILASVRLLDIAIGRKRLRGDLSESAYVNLRATLNSALQQLPQGSTEVALAKKKLQQPILDRGLNGVDN</sequence>
<evidence type="ECO:0000313" key="2">
    <source>
        <dbReference type="EMBL" id="CAH0043607.1"/>
    </source>
</evidence>
<protein>
    <recommendedName>
        <fullName evidence="4">Transcription factor domain-containing protein</fullName>
    </recommendedName>
</protein>
<feature type="region of interest" description="Disordered" evidence="1">
    <location>
        <begin position="70"/>
        <end position="90"/>
    </location>
</feature>
<keyword evidence="3" id="KW-1185">Reference proteome</keyword>
<dbReference type="Proteomes" id="UP000775872">
    <property type="component" value="Unassembled WGS sequence"/>
</dbReference>
<comment type="caution">
    <text evidence="2">The sequence shown here is derived from an EMBL/GenBank/DDBJ whole genome shotgun (WGS) entry which is preliminary data.</text>
</comment>
<dbReference type="EMBL" id="CABFOC020000003">
    <property type="protein sequence ID" value="CAH0043607.1"/>
    <property type="molecule type" value="Genomic_DNA"/>
</dbReference>
<organism evidence="2 3">
    <name type="scientific">Clonostachys solani</name>
    <dbReference type="NCBI Taxonomy" id="160281"/>
    <lineage>
        <taxon>Eukaryota</taxon>
        <taxon>Fungi</taxon>
        <taxon>Dikarya</taxon>
        <taxon>Ascomycota</taxon>
        <taxon>Pezizomycotina</taxon>
        <taxon>Sordariomycetes</taxon>
        <taxon>Hypocreomycetidae</taxon>
        <taxon>Hypocreales</taxon>
        <taxon>Bionectriaceae</taxon>
        <taxon>Clonostachys</taxon>
    </lineage>
</organism>
<reference evidence="2" key="1">
    <citation type="submission" date="2021-10" db="EMBL/GenBank/DDBJ databases">
        <authorList>
            <person name="Piombo E."/>
        </authorList>
    </citation>
    <scope>NUCLEOTIDE SEQUENCE</scope>
</reference>
<evidence type="ECO:0000313" key="3">
    <source>
        <dbReference type="Proteomes" id="UP000775872"/>
    </source>
</evidence>
<feature type="compositionally biased region" description="Polar residues" evidence="1">
    <location>
        <begin position="70"/>
        <end position="81"/>
    </location>
</feature>
<gene>
    <name evidence="2" type="ORF">CSOL1703_00009498</name>
</gene>